<feature type="compositionally biased region" description="Low complexity" evidence="4">
    <location>
        <begin position="803"/>
        <end position="812"/>
    </location>
</feature>
<dbReference type="Pfam" id="PF00018">
    <property type="entry name" value="SH3_1"/>
    <property type="match status" value="1"/>
</dbReference>
<evidence type="ECO:0000259" key="6">
    <source>
        <dbReference type="PROSITE" id="PS50003"/>
    </source>
</evidence>
<feature type="region of interest" description="Disordered" evidence="4">
    <location>
        <begin position="577"/>
        <end position="666"/>
    </location>
</feature>
<dbReference type="SMART" id="SM00233">
    <property type="entry name" value="PH"/>
    <property type="match status" value="1"/>
</dbReference>
<evidence type="ECO:0000313" key="10">
    <source>
        <dbReference type="Proteomes" id="UP000198372"/>
    </source>
</evidence>
<dbReference type="SMART" id="SM00326">
    <property type="entry name" value="SH3"/>
    <property type="match status" value="1"/>
</dbReference>
<feature type="domain" description="PH" evidence="6">
    <location>
        <begin position="896"/>
        <end position="992"/>
    </location>
</feature>
<dbReference type="OrthoDB" id="73680at2759"/>
<feature type="region of interest" description="Disordered" evidence="4">
    <location>
        <begin position="113"/>
        <end position="150"/>
    </location>
</feature>
<dbReference type="InterPro" id="IPR001452">
    <property type="entry name" value="SH3_domain"/>
</dbReference>
<dbReference type="InterPro" id="IPR036028">
    <property type="entry name" value="SH3-like_dom_sf"/>
</dbReference>
<feature type="region of interest" description="Disordered" evidence="4">
    <location>
        <begin position="58"/>
        <end position="81"/>
    </location>
</feature>
<dbReference type="Gene3D" id="1.10.418.10">
    <property type="entry name" value="Calponin-like domain"/>
    <property type="match status" value="1"/>
</dbReference>
<dbReference type="Gene3D" id="2.30.29.30">
    <property type="entry name" value="Pleckstrin-homology domain (PH domain)/Phosphotyrosine-binding domain (PTB)"/>
    <property type="match status" value="1"/>
</dbReference>
<feature type="region of interest" description="Disordered" evidence="4">
    <location>
        <begin position="447"/>
        <end position="488"/>
    </location>
</feature>
<feature type="domain" description="Calponin-homology (CH)" evidence="7">
    <location>
        <begin position="1132"/>
        <end position="1246"/>
    </location>
</feature>
<feature type="region of interest" description="Disordered" evidence="4">
    <location>
        <begin position="286"/>
        <end position="309"/>
    </location>
</feature>
<organism evidence="9 10">
    <name type="scientific">Microbotryum intermedium</name>
    <dbReference type="NCBI Taxonomy" id="269621"/>
    <lineage>
        <taxon>Eukaryota</taxon>
        <taxon>Fungi</taxon>
        <taxon>Dikarya</taxon>
        <taxon>Basidiomycota</taxon>
        <taxon>Pucciniomycotina</taxon>
        <taxon>Microbotryomycetes</taxon>
        <taxon>Microbotryales</taxon>
        <taxon>Microbotryaceae</taxon>
        <taxon>Microbotryum</taxon>
    </lineage>
</organism>
<keyword evidence="1 3" id="KW-0728">SH3 domain</keyword>
<dbReference type="SUPFAM" id="SSF47769">
    <property type="entry name" value="SAM/Pointed domain"/>
    <property type="match status" value="1"/>
</dbReference>
<evidence type="ECO:0000256" key="1">
    <source>
        <dbReference type="ARBA" id="ARBA00022443"/>
    </source>
</evidence>
<feature type="domain" description="SAM" evidence="8">
    <location>
        <begin position="495"/>
        <end position="559"/>
    </location>
</feature>
<feature type="compositionally biased region" description="Polar residues" evidence="4">
    <location>
        <begin position="447"/>
        <end position="484"/>
    </location>
</feature>
<feature type="region of interest" description="Disordered" evidence="4">
    <location>
        <begin position="689"/>
        <end position="872"/>
    </location>
</feature>
<feature type="compositionally biased region" description="Basic and acidic residues" evidence="4">
    <location>
        <begin position="1028"/>
        <end position="1038"/>
    </location>
</feature>
<dbReference type="Gene3D" id="1.10.150.50">
    <property type="entry name" value="Transcription Factor, Ets-1"/>
    <property type="match status" value="1"/>
</dbReference>
<dbReference type="SMART" id="SM00454">
    <property type="entry name" value="SAM"/>
    <property type="match status" value="1"/>
</dbReference>
<dbReference type="SUPFAM" id="SSF50729">
    <property type="entry name" value="PH domain-like"/>
    <property type="match status" value="1"/>
</dbReference>
<keyword evidence="10" id="KW-1185">Reference proteome</keyword>
<dbReference type="AlphaFoldDB" id="A0A238FKZ0"/>
<dbReference type="CDD" id="cd09535">
    <property type="entry name" value="SAM_BOI-like_fungal"/>
    <property type="match status" value="1"/>
</dbReference>
<feature type="compositionally biased region" description="Polar residues" evidence="4">
    <location>
        <begin position="623"/>
        <end position="640"/>
    </location>
</feature>
<feature type="compositionally biased region" description="Polar residues" evidence="4">
    <location>
        <begin position="715"/>
        <end position="728"/>
    </location>
</feature>
<dbReference type="EMBL" id="FMSP01000009">
    <property type="protein sequence ID" value="SCV72544.1"/>
    <property type="molecule type" value="Genomic_DNA"/>
</dbReference>
<dbReference type="InterPro" id="IPR036872">
    <property type="entry name" value="CH_dom_sf"/>
</dbReference>
<dbReference type="InterPro" id="IPR001849">
    <property type="entry name" value="PH_domain"/>
</dbReference>
<evidence type="ECO:0000313" key="9">
    <source>
        <dbReference type="EMBL" id="SCV72544.1"/>
    </source>
</evidence>
<feature type="compositionally biased region" description="Low complexity" evidence="4">
    <location>
        <begin position="644"/>
        <end position="654"/>
    </location>
</feature>
<feature type="compositionally biased region" description="Polar residues" evidence="4">
    <location>
        <begin position="1071"/>
        <end position="1093"/>
    </location>
</feature>
<feature type="compositionally biased region" description="Basic and acidic residues" evidence="4">
    <location>
        <begin position="171"/>
        <end position="198"/>
    </location>
</feature>
<dbReference type="PANTHER" id="PTHR12092">
    <property type="entry name" value="PLECKSTRIN"/>
    <property type="match status" value="1"/>
</dbReference>
<evidence type="ECO:0000256" key="3">
    <source>
        <dbReference type="PROSITE-ProRule" id="PRU00192"/>
    </source>
</evidence>
<evidence type="ECO:0000259" key="5">
    <source>
        <dbReference type="PROSITE" id="PS50002"/>
    </source>
</evidence>
<dbReference type="PROSITE" id="PS50003">
    <property type="entry name" value="PH_DOMAIN"/>
    <property type="match status" value="1"/>
</dbReference>
<feature type="domain" description="SH3" evidence="5">
    <location>
        <begin position="4"/>
        <end position="67"/>
    </location>
</feature>
<feature type="region of interest" description="Disordered" evidence="4">
    <location>
        <begin position="168"/>
        <end position="212"/>
    </location>
</feature>
<feature type="compositionally biased region" description="Low complexity" evidence="4">
    <location>
        <begin position="286"/>
        <end position="299"/>
    </location>
</feature>
<name>A0A238FKZ0_9BASI</name>
<dbReference type="SUPFAM" id="SSF50044">
    <property type="entry name" value="SH3-domain"/>
    <property type="match status" value="1"/>
</dbReference>
<dbReference type="PROSITE" id="PS50021">
    <property type="entry name" value="CH"/>
    <property type="match status" value="1"/>
</dbReference>
<evidence type="ECO:0000256" key="2">
    <source>
        <dbReference type="ARBA" id="ARBA00022658"/>
    </source>
</evidence>
<dbReference type="PROSITE" id="PS50105">
    <property type="entry name" value="SAM_DOMAIN"/>
    <property type="match status" value="1"/>
</dbReference>
<dbReference type="InterPro" id="IPR001715">
    <property type="entry name" value="CH_dom"/>
</dbReference>
<evidence type="ECO:0000259" key="8">
    <source>
        <dbReference type="PROSITE" id="PS50105"/>
    </source>
</evidence>
<dbReference type="Pfam" id="PF07647">
    <property type="entry name" value="SAM_2"/>
    <property type="match status" value="1"/>
</dbReference>
<dbReference type="SUPFAM" id="SSF47576">
    <property type="entry name" value="Calponin-homology domain, CH-domain"/>
    <property type="match status" value="1"/>
</dbReference>
<evidence type="ECO:0000256" key="4">
    <source>
        <dbReference type="SAM" id="MobiDB-lite"/>
    </source>
</evidence>
<dbReference type="STRING" id="269621.A0A238FKZ0"/>
<dbReference type="InterPro" id="IPR013761">
    <property type="entry name" value="SAM/pointed_sf"/>
</dbReference>
<gene>
    <name evidence="9" type="ORF">BQ2448_4081</name>
</gene>
<feature type="region of interest" description="Disordered" evidence="4">
    <location>
        <begin position="1015"/>
        <end position="1048"/>
    </location>
</feature>
<dbReference type="InterPro" id="IPR037370">
    <property type="entry name" value="Pleckstrin"/>
</dbReference>
<dbReference type="Gene3D" id="2.30.30.40">
    <property type="entry name" value="SH3 Domains"/>
    <property type="match status" value="1"/>
</dbReference>
<dbReference type="Pfam" id="PF00169">
    <property type="entry name" value="PH"/>
    <property type="match status" value="1"/>
</dbReference>
<dbReference type="GO" id="GO:0005085">
    <property type="term" value="F:guanyl-nucleotide exchange factor activity"/>
    <property type="evidence" value="ECO:0007669"/>
    <property type="project" value="UniProtKB-KW"/>
</dbReference>
<accession>A0A238FKZ0</accession>
<dbReference type="CDD" id="cd13316">
    <property type="entry name" value="PH_Boi"/>
    <property type="match status" value="1"/>
</dbReference>
<dbReference type="InterPro" id="IPR011993">
    <property type="entry name" value="PH-like_dom_sf"/>
</dbReference>
<dbReference type="PROSITE" id="PS50002">
    <property type="entry name" value="SH3"/>
    <property type="match status" value="1"/>
</dbReference>
<proteinExistence type="predicted"/>
<dbReference type="GO" id="GO:0030036">
    <property type="term" value="P:actin cytoskeleton organization"/>
    <property type="evidence" value="ECO:0007669"/>
    <property type="project" value="TreeGrafter"/>
</dbReference>
<feature type="region of interest" description="Disordered" evidence="4">
    <location>
        <begin position="1060"/>
        <end position="1126"/>
    </location>
</feature>
<dbReference type="PANTHER" id="PTHR12092:SF16">
    <property type="entry name" value="PH DOMAIN-CONTAINING PROTEIN"/>
    <property type="match status" value="1"/>
</dbReference>
<feature type="compositionally biased region" description="Polar residues" evidence="4">
    <location>
        <begin position="777"/>
        <end position="799"/>
    </location>
</feature>
<dbReference type="InterPro" id="IPR001660">
    <property type="entry name" value="SAM"/>
</dbReference>
<keyword evidence="2" id="KW-0344">Guanine-nucleotide releasing factor</keyword>
<dbReference type="GO" id="GO:0005886">
    <property type="term" value="C:plasma membrane"/>
    <property type="evidence" value="ECO:0007669"/>
    <property type="project" value="TreeGrafter"/>
</dbReference>
<feature type="compositionally biased region" description="Polar residues" evidence="4">
    <location>
        <begin position="1108"/>
        <end position="1121"/>
    </location>
</feature>
<evidence type="ECO:0000259" key="7">
    <source>
        <dbReference type="PROSITE" id="PS50021"/>
    </source>
</evidence>
<sequence>MAASTEDIVYALHDFEAENEDELSFAMGSKIVILERDDQYGDGWYQGRNEAGEVGLFPQSYTSISPPSPEDDDDDVSLPEIGRHSPVSVVAANMNEVQQALASLQVQRAANLEPPVAQSGDSSSEDELDEGNSMLTGGTIGPNGTRNGTHAEVGANHRAALAATAALNAERAAREEREREEQRRKDDEAAYERSRQEGLVEGLQLSDESDDEVDFPLPLPVPVVPATIPTASAKAADPPSSEVAPVLVVSNGDVPNQSITTNGSVDAAAFASSNIPVSRDLETSSTYAESTYSEASAAEEPVDDAVPAATGIDDGLGSIKIDPSLAPILSISAVSSSSPPITASTAIVTPPALKSTVSEAAPTPKASSPSDYAPLLAGAGLATGAAAAGVAIHHAISSNGHVSNAVDAYHSAAARAVTPDSVPPPSMLSTPVPVPLANVAAAAAASPGSQSGHVISPTQSSLSMSTRGASGSMTDATTNGTSRAGGSLPYDPQEWGVDQVCDWATSKGFDALTLAKFREHEISGDVLVEMDVAMLKEIDLVAFGRRVHIYNAIKELKGRIAPRGNVLSPTLSGYEPDTPSTMGFATPATYHPPAFGSSGQRAAGSEMHGLGLDGSDQHRRSMSFRTLSDGPSRSASQTRLNDLHSSQNSSQHSSGMVGPDLGTAHHAPIHRRSFTGDTGRESLGTDAAIPEETEDSPVPGSKTSTSATPVLGAAGTTSVRTAKSSNRPKSTRRVSDSELSVPPSPSHSTSTKSTKKDSGDRTFFGAITRARKPPPRVSNSDSVASGLSSDGGNSTTARPGSSRAKTALTQARRTTRLFGSFSTQSADGGRVSNEGVGTLDVTKSSNRSKRMSGVSATRDAPSSMSPKAVDTVGSEMVRKELEAVAPGANLMEKIGTPDYSGWMQKKGEKYNTWKQRFFVLKGIYLYYLKSESEQRVKGVINLKGYRVITDPNIHPGEYAFKIVHDRERSHLFSASEQYTVRNWMREIIKATIARNYDDLVVSSCDIDTMPLTIAQTMYPPPRPPSPTERARVQKEKYGDANPNTLTPADAQKLMEFSAGSSLMPDRGTGSTGRRPSTAPNAGRRTSLNNLTSGTGPGAFPAMPKPSASLVNSPSNASTNLPAPSVATIDPSEAEKAALLAWVNANLPSSTPLATNLGSSLSSGQTLVRLVESLSGKPSNITDADFAKHKPAPSGSAMDVDYFDTVFNVFDYLSPIVSTDEISMSDLLSGNEARLSLLVTRIKDVFDP</sequence>
<dbReference type="Proteomes" id="UP000198372">
    <property type="component" value="Unassembled WGS sequence"/>
</dbReference>
<protein>
    <submittedName>
        <fullName evidence="9">BQ2448_4081 protein</fullName>
    </submittedName>
</protein>
<reference evidence="10" key="1">
    <citation type="submission" date="2016-09" db="EMBL/GenBank/DDBJ databases">
        <authorList>
            <person name="Jeantristanb JTB J.-T."/>
            <person name="Ricardo R."/>
        </authorList>
    </citation>
    <scope>NUCLEOTIDE SEQUENCE [LARGE SCALE GENOMIC DNA]</scope>
</reference>